<evidence type="ECO:0000256" key="4">
    <source>
        <dbReference type="ARBA" id="ARBA00023002"/>
    </source>
</evidence>
<evidence type="ECO:0000256" key="2">
    <source>
        <dbReference type="ARBA" id="ARBA00022630"/>
    </source>
</evidence>
<sequence>MDRDSSSSRKFFDYIVVGCGGIGSAALYWLSKRAQNGVLGIEQFSLGHANGGSQDHSRIIRMAYHDDAYTRLTPDAYKA</sequence>
<feature type="transmembrane region" description="Helical" evidence="5">
    <location>
        <begin position="12"/>
        <end position="30"/>
    </location>
</feature>
<dbReference type="InterPro" id="IPR036188">
    <property type="entry name" value="FAD/NAD-bd_sf"/>
</dbReference>
<comment type="caution">
    <text evidence="6">The sequence shown here is derived from an EMBL/GenBank/DDBJ whole genome shotgun (WGS) entry which is preliminary data.</text>
</comment>
<reference evidence="6" key="3">
    <citation type="submission" date="2023-05" db="EMBL/GenBank/DDBJ databases">
        <authorList>
            <person name="Smith C.H."/>
        </authorList>
    </citation>
    <scope>NUCLEOTIDE SEQUENCE</scope>
    <source>
        <strain evidence="6">CHS0354</strain>
        <tissue evidence="6">Mantle</tissue>
    </source>
</reference>
<comment type="cofactor">
    <cofactor evidence="1">
        <name>FAD</name>
        <dbReference type="ChEBI" id="CHEBI:57692"/>
    </cofactor>
</comment>
<evidence type="ECO:0000313" key="6">
    <source>
        <dbReference type="EMBL" id="KAK3602044.1"/>
    </source>
</evidence>
<dbReference type="AlphaFoldDB" id="A0AAE0T288"/>
<evidence type="ECO:0000256" key="3">
    <source>
        <dbReference type="ARBA" id="ARBA00022827"/>
    </source>
</evidence>
<dbReference type="PANTHER" id="PTHR10961">
    <property type="entry name" value="PEROXISOMAL SARCOSINE OXIDASE"/>
    <property type="match status" value="1"/>
</dbReference>
<dbReference type="GO" id="GO:0008115">
    <property type="term" value="F:sarcosine oxidase activity"/>
    <property type="evidence" value="ECO:0007669"/>
    <property type="project" value="TreeGrafter"/>
</dbReference>
<evidence type="ECO:0000313" key="7">
    <source>
        <dbReference type="Proteomes" id="UP001195483"/>
    </source>
</evidence>
<reference evidence="6" key="2">
    <citation type="journal article" date="2021" name="Genome Biol. Evol.">
        <title>Developing a high-quality reference genome for a parasitic bivalve with doubly uniparental inheritance (Bivalvia: Unionida).</title>
        <authorList>
            <person name="Smith C.H."/>
        </authorList>
    </citation>
    <scope>NUCLEOTIDE SEQUENCE</scope>
    <source>
        <strain evidence="6">CHS0354</strain>
        <tissue evidence="6">Mantle</tissue>
    </source>
</reference>
<name>A0AAE0T288_9BIVA</name>
<organism evidence="6 7">
    <name type="scientific">Potamilus streckersoni</name>
    <dbReference type="NCBI Taxonomy" id="2493646"/>
    <lineage>
        <taxon>Eukaryota</taxon>
        <taxon>Metazoa</taxon>
        <taxon>Spiralia</taxon>
        <taxon>Lophotrochozoa</taxon>
        <taxon>Mollusca</taxon>
        <taxon>Bivalvia</taxon>
        <taxon>Autobranchia</taxon>
        <taxon>Heteroconchia</taxon>
        <taxon>Palaeoheterodonta</taxon>
        <taxon>Unionida</taxon>
        <taxon>Unionoidea</taxon>
        <taxon>Unionidae</taxon>
        <taxon>Ambleminae</taxon>
        <taxon>Lampsilini</taxon>
        <taxon>Potamilus</taxon>
    </lineage>
</organism>
<keyword evidence="3" id="KW-0274">FAD</keyword>
<dbReference type="GO" id="GO:0050660">
    <property type="term" value="F:flavin adenine dinucleotide binding"/>
    <property type="evidence" value="ECO:0007669"/>
    <property type="project" value="InterPro"/>
</dbReference>
<evidence type="ECO:0000256" key="5">
    <source>
        <dbReference type="SAM" id="Phobius"/>
    </source>
</evidence>
<keyword evidence="5" id="KW-1133">Transmembrane helix</keyword>
<proteinExistence type="predicted"/>
<reference evidence="6" key="1">
    <citation type="journal article" date="2021" name="Genome Biol. Evol.">
        <title>A High-Quality Reference Genome for a Parasitic Bivalve with Doubly Uniparental Inheritance (Bivalvia: Unionida).</title>
        <authorList>
            <person name="Smith C.H."/>
        </authorList>
    </citation>
    <scope>NUCLEOTIDE SEQUENCE</scope>
    <source>
        <strain evidence="6">CHS0354</strain>
    </source>
</reference>
<gene>
    <name evidence="6" type="ORF">CHS0354_021138</name>
</gene>
<evidence type="ECO:0000256" key="1">
    <source>
        <dbReference type="ARBA" id="ARBA00001974"/>
    </source>
</evidence>
<keyword evidence="7" id="KW-1185">Reference proteome</keyword>
<keyword evidence="5" id="KW-0472">Membrane</keyword>
<dbReference type="EMBL" id="JAEAOA010001295">
    <property type="protein sequence ID" value="KAK3602044.1"/>
    <property type="molecule type" value="Genomic_DNA"/>
</dbReference>
<dbReference type="SUPFAM" id="SSF51905">
    <property type="entry name" value="FAD/NAD(P)-binding domain"/>
    <property type="match status" value="1"/>
</dbReference>
<dbReference type="Gene3D" id="3.50.50.60">
    <property type="entry name" value="FAD/NAD(P)-binding domain"/>
    <property type="match status" value="1"/>
</dbReference>
<protein>
    <submittedName>
        <fullName evidence="6">Uncharacterized protein</fullName>
    </submittedName>
</protein>
<accession>A0AAE0T288</accession>
<keyword evidence="4" id="KW-0560">Oxidoreductase</keyword>
<keyword evidence="5" id="KW-0812">Transmembrane</keyword>
<dbReference type="Proteomes" id="UP001195483">
    <property type="component" value="Unassembled WGS sequence"/>
</dbReference>
<keyword evidence="2" id="KW-0285">Flavoprotein</keyword>
<dbReference type="PANTHER" id="PTHR10961:SF7">
    <property type="entry name" value="FAD DEPENDENT OXIDOREDUCTASE DOMAIN-CONTAINING PROTEIN"/>
    <property type="match status" value="1"/>
</dbReference>
<dbReference type="InterPro" id="IPR045170">
    <property type="entry name" value="MTOX"/>
</dbReference>